<comment type="subunit">
    <text evidence="4">Part of the 50S ribosomal subunit. Contacts protein L29, and trigger factor when it is bound to the ribosome.</text>
</comment>
<keyword evidence="3 4" id="KW-0687">Ribonucleoprotein</keyword>
<dbReference type="EMBL" id="CP013118">
    <property type="protein sequence ID" value="ALO16664.1"/>
    <property type="molecule type" value="Genomic_DNA"/>
</dbReference>
<dbReference type="Gene3D" id="3.30.70.330">
    <property type="match status" value="1"/>
</dbReference>
<dbReference type="RefSeq" id="WP_057954019.1">
    <property type="nucleotide sequence ID" value="NZ_CP013118.1"/>
</dbReference>
<evidence type="ECO:0000256" key="4">
    <source>
        <dbReference type="HAMAP-Rule" id="MF_01369"/>
    </source>
</evidence>
<dbReference type="Pfam" id="PF00276">
    <property type="entry name" value="Ribosomal_L23"/>
    <property type="match status" value="1"/>
</dbReference>
<proteinExistence type="inferred from homology"/>
<dbReference type="GO" id="GO:1990904">
    <property type="term" value="C:ribonucleoprotein complex"/>
    <property type="evidence" value="ECO:0007669"/>
    <property type="project" value="UniProtKB-KW"/>
</dbReference>
<dbReference type="OrthoDB" id="9797862at2"/>
<evidence type="ECO:0000256" key="2">
    <source>
        <dbReference type="ARBA" id="ARBA00022980"/>
    </source>
</evidence>
<keyword evidence="4" id="KW-0694">RNA-binding</keyword>
<dbReference type="PANTHER" id="PTHR11620">
    <property type="entry name" value="60S RIBOSOMAL PROTEIN L23A"/>
    <property type="match status" value="1"/>
</dbReference>
<dbReference type="PATRIC" id="fig|1307839.3.peg.3206"/>
<dbReference type="SUPFAM" id="SSF54189">
    <property type="entry name" value="Ribosomal proteins S24e, L23 and L15e"/>
    <property type="match status" value="1"/>
</dbReference>
<name>A0A0S2I2K1_9BACT</name>
<dbReference type="AlphaFoldDB" id="A0A0S2I2K1"/>
<sequence length="96" mass="10952">MEILKKPIITEKMTAKSEDLNQYGFIVDKEATKEQIKDAVEELYQVKVDSVNTMRYGGRQQMRYTKAGVVAGRKPAFKKAIVTLQDGETIDFYSNI</sequence>
<evidence type="ECO:0000313" key="5">
    <source>
        <dbReference type="EMBL" id="ALO16664.1"/>
    </source>
</evidence>
<keyword evidence="6" id="KW-1185">Reference proteome</keyword>
<comment type="similarity">
    <text evidence="1 4">Belongs to the universal ribosomal protein uL23 family.</text>
</comment>
<dbReference type="GO" id="GO:0006412">
    <property type="term" value="P:translation"/>
    <property type="evidence" value="ECO:0007669"/>
    <property type="project" value="UniProtKB-UniRule"/>
</dbReference>
<dbReference type="GO" id="GO:0019843">
    <property type="term" value="F:rRNA binding"/>
    <property type="evidence" value="ECO:0007669"/>
    <property type="project" value="UniProtKB-UniRule"/>
</dbReference>
<keyword evidence="2 4" id="KW-0689">Ribosomal protein</keyword>
<dbReference type="HAMAP" id="MF_01369_B">
    <property type="entry name" value="Ribosomal_uL23_B"/>
    <property type="match status" value="1"/>
</dbReference>
<protein>
    <recommendedName>
        <fullName evidence="4">Large ribosomal subunit protein uL23</fullName>
    </recommendedName>
</protein>
<dbReference type="GO" id="GO:0003735">
    <property type="term" value="F:structural constituent of ribosome"/>
    <property type="evidence" value="ECO:0007669"/>
    <property type="project" value="InterPro"/>
</dbReference>
<gene>
    <name evidence="4 5" type="primary">rplW</name>
    <name evidence="5" type="ORF">L21SP5_03044</name>
</gene>
<comment type="function">
    <text evidence="4">One of the early assembly proteins it binds 23S rRNA. One of the proteins that surrounds the polypeptide exit tunnel on the outside of the ribosome. Forms the main docking site for trigger factor binding to the ribosome.</text>
</comment>
<dbReference type="InterPro" id="IPR012677">
    <property type="entry name" value="Nucleotide-bd_a/b_plait_sf"/>
</dbReference>
<dbReference type="GO" id="GO:0005840">
    <property type="term" value="C:ribosome"/>
    <property type="evidence" value="ECO:0007669"/>
    <property type="project" value="UniProtKB-KW"/>
</dbReference>
<keyword evidence="4" id="KW-0699">rRNA-binding</keyword>
<organism evidence="5 6">
    <name type="scientific">Salinivirga cyanobacteriivorans</name>
    <dbReference type="NCBI Taxonomy" id="1307839"/>
    <lineage>
        <taxon>Bacteria</taxon>
        <taxon>Pseudomonadati</taxon>
        <taxon>Bacteroidota</taxon>
        <taxon>Bacteroidia</taxon>
        <taxon>Bacteroidales</taxon>
        <taxon>Salinivirgaceae</taxon>
        <taxon>Salinivirga</taxon>
    </lineage>
</organism>
<dbReference type="InterPro" id="IPR012678">
    <property type="entry name" value="Ribosomal_uL23/eL15/eS24_sf"/>
</dbReference>
<evidence type="ECO:0000313" key="6">
    <source>
        <dbReference type="Proteomes" id="UP000064893"/>
    </source>
</evidence>
<dbReference type="InterPro" id="IPR013025">
    <property type="entry name" value="Ribosomal_uL23-like"/>
</dbReference>
<dbReference type="NCBIfam" id="NF004363">
    <property type="entry name" value="PRK05738.2-4"/>
    <property type="match status" value="1"/>
</dbReference>
<evidence type="ECO:0000256" key="1">
    <source>
        <dbReference type="ARBA" id="ARBA00006700"/>
    </source>
</evidence>
<accession>A0A0S2I2K1</accession>
<dbReference type="Proteomes" id="UP000064893">
    <property type="component" value="Chromosome"/>
</dbReference>
<dbReference type="STRING" id="1307839.L21SP5_03044"/>
<dbReference type="KEGG" id="blq:L21SP5_03044"/>
<evidence type="ECO:0000256" key="3">
    <source>
        <dbReference type="ARBA" id="ARBA00023274"/>
    </source>
</evidence>
<reference evidence="5 6" key="1">
    <citation type="submission" date="2015-11" db="EMBL/GenBank/DDBJ databases">
        <title>Description and complete genome sequence of a novel strain predominating in hypersaline microbial mats and representing a new family of the Bacteriodetes phylum.</title>
        <authorList>
            <person name="Spring S."/>
            <person name="Bunk B."/>
            <person name="Sproer C."/>
            <person name="Klenk H.-P."/>
        </authorList>
    </citation>
    <scope>NUCLEOTIDE SEQUENCE [LARGE SCALE GENOMIC DNA]</scope>
    <source>
        <strain evidence="5 6">L21-Spi-D4</strain>
    </source>
</reference>